<gene>
    <name evidence="1" type="ORF">Ahu01nite_057880</name>
</gene>
<organism evidence="1 2">
    <name type="scientific">Winogradskya humida</name>
    <dbReference type="NCBI Taxonomy" id="113566"/>
    <lineage>
        <taxon>Bacteria</taxon>
        <taxon>Bacillati</taxon>
        <taxon>Actinomycetota</taxon>
        <taxon>Actinomycetes</taxon>
        <taxon>Micromonosporales</taxon>
        <taxon>Micromonosporaceae</taxon>
        <taxon>Winogradskya</taxon>
    </lineage>
</organism>
<dbReference type="Proteomes" id="UP000603200">
    <property type="component" value="Unassembled WGS sequence"/>
</dbReference>
<name>A0ABQ3ZVP4_9ACTN</name>
<dbReference type="RefSeq" id="WP_203839772.1">
    <property type="nucleotide sequence ID" value="NZ_BAAATV010000011.1"/>
</dbReference>
<reference evidence="1 2" key="1">
    <citation type="submission" date="2021-01" db="EMBL/GenBank/DDBJ databases">
        <title>Whole genome shotgun sequence of Actinoplanes humidus NBRC 14915.</title>
        <authorList>
            <person name="Komaki H."/>
            <person name="Tamura T."/>
        </authorList>
    </citation>
    <scope>NUCLEOTIDE SEQUENCE [LARGE SCALE GENOMIC DNA]</scope>
    <source>
        <strain evidence="1 2">NBRC 14915</strain>
    </source>
</reference>
<accession>A0ABQ3ZVP4</accession>
<evidence type="ECO:0000313" key="1">
    <source>
        <dbReference type="EMBL" id="GIE22686.1"/>
    </source>
</evidence>
<proteinExistence type="predicted"/>
<dbReference type="EMBL" id="BOMN01000085">
    <property type="protein sequence ID" value="GIE22686.1"/>
    <property type="molecule type" value="Genomic_DNA"/>
</dbReference>
<keyword evidence="2" id="KW-1185">Reference proteome</keyword>
<sequence>MKRRREYVIPMPHSLFATPAPAHQGTPVRVMTIPGTFIAAALGVAKTDGIAWIELIIEVALPAGLRSRR</sequence>
<comment type="caution">
    <text evidence="1">The sequence shown here is derived from an EMBL/GenBank/DDBJ whole genome shotgun (WGS) entry which is preliminary data.</text>
</comment>
<evidence type="ECO:0000313" key="2">
    <source>
        <dbReference type="Proteomes" id="UP000603200"/>
    </source>
</evidence>
<protein>
    <submittedName>
        <fullName evidence="1">Uncharacterized protein</fullName>
    </submittedName>
</protein>